<dbReference type="Gene3D" id="3.90.550.10">
    <property type="entry name" value="Spore Coat Polysaccharide Biosynthesis Protein SpsA, Chain A"/>
    <property type="match status" value="1"/>
</dbReference>
<evidence type="ECO:0008006" key="3">
    <source>
        <dbReference type="Google" id="ProtNLM"/>
    </source>
</evidence>
<evidence type="ECO:0000313" key="1">
    <source>
        <dbReference type="EMBL" id="MBD1363978.1"/>
    </source>
</evidence>
<keyword evidence="2" id="KW-1185">Reference proteome</keyword>
<sequence>MKLEKIISFANRSSELRFKAMVSSLRETGCMLPVWVIPYDDNLFDLPDNCTWWQMDEVESLINASALHPMKRKFQCFLTGNYHFVDADVIFLRNPEEVLAGIDGFVSSCGHWHNPEHTYVPSTLQLFKQASTTWQKSVFNSGQFACDRALYDINSLTTHVRNPLYKEALDSHDQISINLFVFLSGVTVTNVTLPPYNLESSWAGDYQDDDHQKYWADEKVKPYLIHWAGYKIAVDKPIDKLFTKYLTEQEKQVFITELADFEKSRAVSPLRKFYWLLRSVLLGKKQN</sequence>
<dbReference type="RefSeq" id="WP_191188646.1">
    <property type="nucleotide sequence ID" value="NZ_JACWMY010000004.1"/>
</dbReference>
<comment type="caution">
    <text evidence="1">The sequence shown here is derived from an EMBL/GenBank/DDBJ whole genome shotgun (WGS) entry which is preliminary data.</text>
</comment>
<organism evidence="1 2">
    <name type="scientific">Mucilaginibacter pankratovii</name>
    <dbReference type="NCBI Taxonomy" id="2772110"/>
    <lineage>
        <taxon>Bacteria</taxon>
        <taxon>Pseudomonadati</taxon>
        <taxon>Bacteroidota</taxon>
        <taxon>Sphingobacteriia</taxon>
        <taxon>Sphingobacteriales</taxon>
        <taxon>Sphingobacteriaceae</taxon>
        <taxon>Mucilaginibacter</taxon>
    </lineage>
</organism>
<gene>
    <name evidence="1" type="ORF">IDJ77_09175</name>
</gene>
<reference evidence="1 2" key="1">
    <citation type="submission" date="2020-09" db="EMBL/GenBank/DDBJ databases">
        <title>Novel species of Mucilaginibacter isolated from a glacier on the Tibetan Plateau.</title>
        <authorList>
            <person name="Liu Q."/>
            <person name="Xin Y.-H."/>
        </authorList>
    </citation>
    <scope>NUCLEOTIDE SEQUENCE [LARGE SCALE GENOMIC DNA]</scope>
    <source>
        <strain evidence="1 2">ZT4R22</strain>
    </source>
</reference>
<protein>
    <recommendedName>
        <fullName evidence="3">Nucleotide-diphospho-sugar transferase</fullName>
    </recommendedName>
</protein>
<dbReference type="Proteomes" id="UP000606600">
    <property type="component" value="Unassembled WGS sequence"/>
</dbReference>
<evidence type="ECO:0000313" key="2">
    <source>
        <dbReference type="Proteomes" id="UP000606600"/>
    </source>
</evidence>
<dbReference type="EMBL" id="JACWMY010000004">
    <property type="protein sequence ID" value="MBD1363978.1"/>
    <property type="molecule type" value="Genomic_DNA"/>
</dbReference>
<name>A0ABR7WP86_9SPHI</name>
<proteinExistence type="predicted"/>
<accession>A0ABR7WP86</accession>
<dbReference type="SUPFAM" id="SSF53448">
    <property type="entry name" value="Nucleotide-diphospho-sugar transferases"/>
    <property type="match status" value="1"/>
</dbReference>
<dbReference type="InterPro" id="IPR029044">
    <property type="entry name" value="Nucleotide-diphossugar_trans"/>
</dbReference>